<dbReference type="InterPro" id="IPR004090">
    <property type="entry name" value="Chemotax_Me-accpt_rcpt"/>
</dbReference>
<dbReference type="EMBL" id="JAADJT010000011">
    <property type="protein sequence ID" value="NGZ87138.1"/>
    <property type="molecule type" value="Genomic_DNA"/>
</dbReference>
<organism evidence="8 9">
    <name type="scientific">Duganella aceris</name>
    <dbReference type="NCBI Taxonomy" id="2703883"/>
    <lineage>
        <taxon>Bacteria</taxon>
        <taxon>Pseudomonadati</taxon>
        <taxon>Pseudomonadota</taxon>
        <taxon>Betaproteobacteria</taxon>
        <taxon>Burkholderiales</taxon>
        <taxon>Oxalobacteraceae</taxon>
        <taxon>Telluria group</taxon>
        <taxon>Duganella</taxon>
    </lineage>
</organism>
<dbReference type="SMART" id="SM00304">
    <property type="entry name" value="HAMP"/>
    <property type="match status" value="1"/>
</dbReference>
<keyword evidence="5" id="KW-1133">Transmembrane helix</keyword>
<dbReference type="Pfam" id="PF00015">
    <property type="entry name" value="MCPsignal"/>
    <property type="match status" value="1"/>
</dbReference>
<evidence type="ECO:0000256" key="2">
    <source>
        <dbReference type="ARBA" id="ARBA00029447"/>
    </source>
</evidence>
<keyword evidence="5" id="KW-0472">Membrane</keyword>
<dbReference type="InterPro" id="IPR024478">
    <property type="entry name" value="HlyB_4HB_MCP"/>
</dbReference>
<keyword evidence="1" id="KW-0488">Methylation</keyword>
<feature type="transmembrane region" description="Helical" evidence="5">
    <location>
        <begin position="12"/>
        <end position="34"/>
    </location>
</feature>
<dbReference type="InterPro" id="IPR003660">
    <property type="entry name" value="HAMP_dom"/>
</dbReference>
<dbReference type="SMART" id="SM00283">
    <property type="entry name" value="MA"/>
    <property type="match status" value="1"/>
</dbReference>
<dbReference type="PROSITE" id="PS50885">
    <property type="entry name" value="HAMP"/>
    <property type="match status" value="1"/>
</dbReference>
<dbReference type="InterPro" id="IPR051310">
    <property type="entry name" value="MCP_chemotaxis"/>
</dbReference>
<evidence type="ECO:0000313" key="8">
    <source>
        <dbReference type="EMBL" id="NGZ87138.1"/>
    </source>
</evidence>
<dbReference type="InterPro" id="IPR047347">
    <property type="entry name" value="YvaQ-like_sensor"/>
</dbReference>
<dbReference type="PANTHER" id="PTHR43531">
    <property type="entry name" value="PROTEIN ICFG"/>
    <property type="match status" value="1"/>
</dbReference>
<gene>
    <name evidence="8" type="ORF">GW587_23110</name>
</gene>
<sequence>MNIANLKIGQRLTLAFSLTTVLLAVVVVTGALGLQATKNEIDVTVHDRYMKISLLNHVKDDVGQQARSLRDLLLASDAAEANREYAAIEQRSALIRDELEKLGGVLHQPEALRLFKQVGEARAAYAPLRDRMVAAIKAGDKEAATAQLLQQVRPAQNTYVEALDRLIAFQVDLMRTSGDAAERTASFSSKLMIGLGVAGSLMSLFTAWFITRGIVGPIRHAVRVARTVAGGDLSSSIQVRSSDEIGQLSAALKEMNASLAGIVAEVRGGTDAIDSASAEIAAGNMDLSERTERQAGSLEETASSMEQLTATVKQNATNANQANQLAMSASDVAGKGGKVVAQVVDTMASINASSRKIVDIISVIDGIAFQTNILALNAAVEAARAGEQGRGFAVVASEVRNLAQRSAAAAREIKQLIGDSVDKIDTGARLVDEAGSTMSEIVDSVRRVTDIMGEIAFASQEQLSGIEHINGAITEMDQTTQQNAALVEQASAAAATMRQQAGHLSAAVGVFKLGSESDRAGVMPIGSARRGPKPAAAPALPPVRRSSAAG</sequence>
<dbReference type="CDD" id="cd19411">
    <property type="entry name" value="MCP2201-like_sensor"/>
    <property type="match status" value="1"/>
</dbReference>
<feature type="region of interest" description="Disordered" evidence="4">
    <location>
        <begin position="524"/>
        <end position="550"/>
    </location>
</feature>
<protein>
    <submittedName>
        <fullName evidence="8">HAMP domain-containing protein</fullName>
    </submittedName>
</protein>
<evidence type="ECO:0000259" key="6">
    <source>
        <dbReference type="PROSITE" id="PS50111"/>
    </source>
</evidence>
<dbReference type="PANTHER" id="PTHR43531:SF14">
    <property type="entry name" value="METHYL-ACCEPTING CHEMOTAXIS PROTEIN I-RELATED"/>
    <property type="match status" value="1"/>
</dbReference>
<dbReference type="InterPro" id="IPR004089">
    <property type="entry name" value="MCPsignal_dom"/>
</dbReference>
<keyword evidence="3" id="KW-0807">Transducer</keyword>
<dbReference type="PROSITE" id="PS50111">
    <property type="entry name" value="CHEMOTAXIS_TRANSDUC_2"/>
    <property type="match status" value="1"/>
</dbReference>
<name>A0ABX0FR58_9BURK</name>
<evidence type="ECO:0000256" key="5">
    <source>
        <dbReference type="SAM" id="Phobius"/>
    </source>
</evidence>
<dbReference type="Proteomes" id="UP000666369">
    <property type="component" value="Unassembled WGS sequence"/>
</dbReference>
<dbReference type="SUPFAM" id="SSF58104">
    <property type="entry name" value="Methyl-accepting chemotaxis protein (MCP) signaling domain"/>
    <property type="match status" value="1"/>
</dbReference>
<dbReference type="CDD" id="cd06225">
    <property type="entry name" value="HAMP"/>
    <property type="match status" value="1"/>
</dbReference>
<comment type="similarity">
    <text evidence="2">Belongs to the methyl-accepting chemotaxis (MCP) protein family.</text>
</comment>
<evidence type="ECO:0000259" key="7">
    <source>
        <dbReference type="PROSITE" id="PS50885"/>
    </source>
</evidence>
<reference evidence="9" key="1">
    <citation type="submission" date="2023-07" db="EMBL/GenBank/DDBJ databases">
        <title>Duganella aceri sp. nov., isolated from tree sap.</title>
        <authorList>
            <person name="Kim I.S."/>
        </authorList>
    </citation>
    <scope>NUCLEOTIDE SEQUENCE [LARGE SCALE GENOMIC DNA]</scope>
    <source>
        <strain evidence="9">SAP-35</strain>
    </source>
</reference>
<evidence type="ECO:0000256" key="4">
    <source>
        <dbReference type="SAM" id="MobiDB-lite"/>
    </source>
</evidence>
<feature type="compositionally biased region" description="Low complexity" evidence="4">
    <location>
        <begin position="527"/>
        <end position="550"/>
    </location>
</feature>
<proteinExistence type="inferred from homology"/>
<dbReference type="Pfam" id="PF00672">
    <property type="entry name" value="HAMP"/>
    <property type="match status" value="1"/>
</dbReference>
<keyword evidence="9" id="KW-1185">Reference proteome</keyword>
<dbReference type="RefSeq" id="WP_166107061.1">
    <property type="nucleotide sequence ID" value="NZ_JAADJT010000011.1"/>
</dbReference>
<evidence type="ECO:0000313" key="9">
    <source>
        <dbReference type="Proteomes" id="UP000666369"/>
    </source>
</evidence>
<dbReference type="CDD" id="cd11386">
    <property type="entry name" value="MCP_signal"/>
    <property type="match status" value="1"/>
</dbReference>
<accession>A0ABX0FR58</accession>
<evidence type="ECO:0000256" key="3">
    <source>
        <dbReference type="PROSITE-ProRule" id="PRU00284"/>
    </source>
</evidence>
<dbReference type="Pfam" id="PF12729">
    <property type="entry name" value="4HB_MCP_1"/>
    <property type="match status" value="1"/>
</dbReference>
<dbReference type="PRINTS" id="PR00260">
    <property type="entry name" value="CHEMTRNSDUCR"/>
</dbReference>
<feature type="domain" description="Methyl-accepting transducer" evidence="6">
    <location>
        <begin position="269"/>
        <end position="498"/>
    </location>
</feature>
<evidence type="ECO:0000256" key="1">
    <source>
        <dbReference type="ARBA" id="ARBA00022481"/>
    </source>
</evidence>
<dbReference type="Gene3D" id="1.10.287.950">
    <property type="entry name" value="Methyl-accepting chemotaxis protein"/>
    <property type="match status" value="1"/>
</dbReference>
<comment type="caution">
    <text evidence="8">The sequence shown here is derived from an EMBL/GenBank/DDBJ whole genome shotgun (WGS) entry which is preliminary data.</text>
</comment>
<feature type="domain" description="HAMP" evidence="7">
    <location>
        <begin position="212"/>
        <end position="264"/>
    </location>
</feature>
<keyword evidence="5" id="KW-0812">Transmembrane</keyword>